<evidence type="ECO:0000256" key="3">
    <source>
        <dbReference type="ARBA" id="ARBA00022448"/>
    </source>
</evidence>
<comment type="subcellular location">
    <subcellularLocation>
        <location evidence="1 9">Cell inner membrane</location>
        <topology evidence="1 9">Multi-pass membrane protein</topology>
    </subcellularLocation>
</comment>
<evidence type="ECO:0000313" key="12">
    <source>
        <dbReference type="Proteomes" id="UP001589683"/>
    </source>
</evidence>
<dbReference type="InterPro" id="IPR047817">
    <property type="entry name" value="ABC2_TM_bact-type"/>
</dbReference>
<evidence type="ECO:0000259" key="10">
    <source>
        <dbReference type="PROSITE" id="PS51012"/>
    </source>
</evidence>
<reference evidence="11 12" key="1">
    <citation type="submission" date="2024-09" db="EMBL/GenBank/DDBJ databases">
        <authorList>
            <person name="Sun Q."/>
            <person name="Mori K."/>
        </authorList>
    </citation>
    <scope>NUCLEOTIDE SEQUENCE [LARGE SCALE GENOMIC DNA]</scope>
    <source>
        <strain evidence="11 12">CECT 8726</strain>
    </source>
</reference>
<evidence type="ECO:0000256" key="5">
    <source>
        <dbReference type="ARBA" id="ARBA00022519"/>
    </source>
</evidence>
<keyword evidence="7 9" id="KW-1133">Transmembrane helix</keyword>
<keyword evidence="6 9" id="KW-0812">Transmembrane</keyword>
<evidence type="ECO:0000256" key="7">
    <source>
        <dbReference type="ARBA" id="ARBA00022989"/>
    </source>
</evidence>
<keyword evidence="12" id="KW-1185">Reference proteome</keyword>
<dbReference type="PROSITE" id="PS51012">
    <property type="entry name" value="ABC_TM2"/>
    <property type="match status" value="1"/>
</dbReference>
<feature type="domain" description="ABC transmembrane type-2" evidence="10">
    <location>
        <begin position="37"/>
        <end position="258"/>
    </location>
</feature>
<keyword evidence="5" id="KW-0997">Cell inner membrane</keyword>
<keyword evidence="3 9" id="KW-0813">Transport</keyword>
<organism evidence="11 12">
    <name type="scientific">Pseudohalocynthiibacter aestuariivivens</name>
    <dbReference type="NCBI Taxonomy" id="1591409"/>
    <lineage>
        <taxon>Bacteria</taxon>
        <taxon>Pseudomonadati</taxon>
        <taxon>Pseudomonadota</taxon>
        <taxon>Alphaproteobacteria</taxon>
        <taxon>Rhodobacterales</taxon>
        <taxon>Paracoccaceae</taxon>
        <taxon>Pseudohalocynthiibacter</taxon>
    </lineage>
</organism>
<dbReference type="PANTHER" id="PTHR30413">
    <property type="entry name" value="INNER MEMBRANE TRANSPORT PERMEASE"/>
    <property type="match status" value="1"/>
</dbReference>
<gene>
    <name evidence="11" type="ORF">ACFFUT_14390</name>
</gene>
<dbReference type="Pfam" id="PF01061">
    <property type="entry name" value="ABC2_membrane"/>
    <property type="match status" value="1"/>
</dbReference>
<comment type="caution">
    <text evidence="11">The sequence shown here is derived from an EMBL/GenBank/DDBJ whole genome shotgun (WGS) entry which is preliminary data.</text>
</comment>
<accession>A0ABV5JKG7</accession>
<dbReference type="EMBL" id="JBHMEA010000044">
    <property type="protein sequence ID" value="MFB9232977.1"/>
    <property type="molecule type" value="Genomic_DNA"/>
</dbReference>
<evidence type="ECO:0000256" key="2">
    <source>
        <dbReference type="ARBA" id="ARBA00007783"/>
    </source>
</evidence>
<evidence type="ECO:0000256" key="8">
    <source>
        <dbReference type="ARBA" id="ARBA00023136"/>
    </source>
</evidence>
<dbReference type="Proteomes" id="UP001589683">
    <property type="component" value="Unassembled WGS sequence"/>
</dbReference>
<protein>
    <recommendedName>
        <fullName evidence="9">Transport permease protein</fullName>
    </recommendedName>
</protein>
<evidence type="ECO:0000256" key="6">
    <source>
        <dbReference type="ARBA" id="ARBA00022692"/>
    </source>
</evidence>
<keyword evidence="8 9" id="KW-0472">Membrane</keyword>
<comment type="similarity">
    <text evidence="2 9">Belongs to the ABC-2 integral membrane protein family.</text>
</comment>
<feature type="transmembrane region" description="Helical" evidence="9">
    <location>
        <begin position="38"/>
        <end position="61"/>
    </location>
</feature>
<name>A0ABV5JKG7_9RHOB</name>
<evidence type="ECO:0000256" key="4">
    <source>
        <dbReference type="ARBA" id="ARBA00022475"/>
    </source>
</evidence>
<dbReference type="InterPro" id="IPR013525">
    <property type="entry name" value="ABC2_TM"/>
</dbReference>
<evidence type="ECO:0000256" key="1">
    <source>
        <dbReference type="ARBA" id="ARBA00004429"/>
    </source>
</evidence>
<evidence type="ECO:0000256" key="9">
    <source>
        <dbReference type="RuleBase" id="RU361157"/>
    </source>
</evidence>
<keyword evidence="4 9" id="KW-1003">Cell membrane</keyword>
<dbReference type="PRINTS" id="PR00164">
    <property type="entry name" value="ABC2TRNSPORT"/>
</dbReference>
<feature type="transmembrane region" description="Helical" evidence="9">
    <location>
        <begin position="236"/>
        <end position="256"/>
    </location>
</feature>
<sequence length="265" mass="29427">MLLASQKANQNPRFQAARVLFAMVMREMNTRYGRTWGGYMWAILDPVGMIALLTLAFSQFIHAPPIGASFELFYATGYIPFYIYSEITNNTSMAVAFNKQLMHFPAITPLDAVIARFILSVLTLLVVSVIVFFAIAFVSEWSGTLDLGAIVLATGLAALLGLGLGTMNCVLFAFFPVWQRVWMVLSRPLFLVSGVFFTYESMPPQIQTILWYNPLVHIVGVMRRGFYASYNADYVSLLYVGGIGVGSLVLGSALLIRHKSYVIES</sequence>
<feature type="transmembrane region" description="Helical" evidence="9">
    <location>
        <begin position="150"/>
        <end position="175"/>
    </location>
</feature>
<dbReference type="InterPro" id="IPR000412">
    <property type="entry name" value="ABC_2_transport"/>
</dbReference>
<evidence type="ECO:0000313" key="11">
    <source>
        <dbReference type="EMBL" id="MFB9232977.1"/>
    </source>
</evidence>
<dbReference type="RefSeq" id="WP_213887025.1">
    <property type="nucleotide sequence ID" value="NZ_JAGFNU010000001.1"/>
</dbReference>
<dbReference type="PANTHER" id="PTHR30413:SF8">
    <property type="entry name" value="TRANSPORT PERMEASE PROTEIN"/>
    <property type="match status" value="1"/>
</dbReference>
<comment type="caution">
    <text evidence="9">Lacks conserved residue(s) required for the propagation of feature annotation.</text>
</comment>
<feature type="transmembrane region" description="Helical" evidence="9">
    <location>
        <begin position="113"/>
        <end position="138"/>
    </location>
</feature>
<proteinExistence type="inferred from homology"/>